<dbReference type="Pfam" id="PF01584">
    <property type="entry name" value="CheW"/>
    <property type="match status" value="1"/>
</dbReference>
<dbReference type="InterPro" id="IPR003594">
    <property type="entry name" value="HATPase_dom"/>
</dbReference>
<dbReference type="SMART" id="SM00387">
    <property type="entry name" value="HATPase_c"/>
    <property type="match status" value="1"/>
</dbReference>
<evidence type="ECO:0000256" key="10">
    <source>
        <dbReference type="ARBA" id="ARBA00023012"/>
    </source>
</evidence>
<keyword evidence="7" id="KW-0547">Nucleotide-binding</keyword>
<dbReference type="PROSITE" id="PS50851">
    <property type="entry name" value="CHEW"/>
    <property type="match status" value="1"/>
</dbReference>
<dbReference type="SUPFAM" id="SSF50341">
    <property type="entry name" value="CheW-like"/>
    <property type="match status" value="1"/>
</dbReference>
<dbReference type="SMART" id="SM00073">
    <property type="entry name" value="HPT"/>
    <property type="match status" value="1"/>
</dbReference>
<keyword evidence="6" id="KW-0808">Transferase</keyword>
<evidence type="ECO:0000259" key="13">
    <source>
        <dbReference type="PROSITE" id="PS50109"/>
    </source>
</evidence>
<evidence type="ECO:0000313" key="17">
    <source>
        <dbReference type="Proteomes" id="UP000603912"/>
    </source>
</evidence>
<evidence type="ECO:0000256" key="4">
    <source>
        <dbReference type="ARBA" id="ARBA00022500"/>
    </source>
</evidence>
<dbReference type="InterPro" id="IPR036097">
    <property type="entry name" value="HisK_dim/P_sf"/>
</dbReference>
<organism evidence="16 17">
    <name type="scientific">Alsobacter metallidurans</name>
    <dbReference type="NCBI Taxonomy" id="340221"/>
    <lineage>
        <taxon>Bacteria</taxon>
        <taxon>Pseudomonadati</taxon>
        <taxon>Pseudomonadota</taxon>
        <taxon>Alphaproteobacteria</taxon>
        <taxon>Hyphomicrobiales</taxon>
        <taxon>Alsobacteraceae</taxon>
        <taxon>Alsobacter</taxon>
    </lineage>
</organism>
<dbReference type="Gene3D" id="2.30.30.40">
    <property type="entry name" value="SH3 Domains"/>
    <property type="match status" value="1"/>
</dbReference>
<dbReference type="GO" id="GO:0006935">
    <property type="term" value="P:chemotaxis"/>
    <property type="evidence" value="ECO:0007669"/>
    <property type="project" value="UniProtKB-KW"/>
</dbReference>
<dbReference type="EC" id="2.7.13.3" evidence="2"/>
<evidence type="ECO:0000259" key="15">
    <source>
        <dbReference type="PROSITE" id="PS50894"/>
    </source>
</evidence>
<dbReference type="SUPFAM" id="SSF47226">
    <property type="entry name" value="Histidine-containing phosphotransfer domain, HPT domain"/>
    <property type="match status" value="1"/>
</dbReference>
<dbReference type="CDD" id="cd16916">
    <property type="entry name" value="HATPase_CheA-like"/>
    <property type="match status" value="1"/>
</dbReference>
<reference evidence="16" key="1">
    <citation type="journal article" date="2014" name="Int. J. Syst. Evol. Microbiol.">
        <title>Complete genome sequence of Corynebacterium casei LMG S-19264T (=DSM 44701T), isolated from a smear-ripened cheese.</title>
        <authorList>
            <consortium name="US DOE Joint Genome Institute (JGI-PGF)"/>
            <person name="Walter F."/>
            <person name="Albersmeier A."/>
            <person name="Kalinowski J."/>
            <person name="Ruckert C."/>
        </authorList>
    </citation>
    <scope>NUCLEOTIDE SEQUENCE</scope>
    <source>
        <strain evidence="16">CGMCC 1.12214</strain>
    </source>
</reference>
<feature type="domain" description="Histidine kinase" evidence="13">
    <location>
        <begin position="269"/>
        <end position="524"/>
    </location>
</feature>
<evidence type="ECO:0000256" key="5">
    <source>
        <dbReference type="ARBA" id="ARBA00022553"/>
    </source>
</evidence>
<dbReference type="AlphaFoldDB" id="A0A917MI19"/>
<evidence type="ECO:0000256" key="3">
    <source>
        <dbReference type="ARBA" id="ARBA00021495"/>
    </source>
</evidence>
<dbReference type="PROSITE" id="PS50109">
    <property type="entry name" value="HIS_KIN"/>
    <property type="match status" value="1"/>
</dbReference>
<comment type="catalytic activity">
    <reaction evidence="1">
        <text>ATP + protein L-histidine = ADP + protein N-phospho-L-histidine.</text>
        <dbReference type="EC" id="2.7.13.3"/>
    </reaction>
</comment>
<evidence type="ECO:0000259" key="14">
    <source>
        <dbReference type="PROSITE" id="PS50851"/>
    </source>
</evidence>
<feature type="modified residue" description="Phosphohistidine" evidence="12">
    <location>
        <position position="46"/>
    </location>
</feature>
<comment type="function">
    <text evidence="11">Involved in the transmission of sensory signals from the chemoreceptors to the flagellar motors. CheA is autophosphorylated; it can transfer its phosphate group to either CheB or CheY.</text>
</comment>
<dbReference type="CDD" id="cd00088">
    <property type="entry name" value="HPT"/>
    <property type="match status" value="1"/>
</dbReference>
<dbReference type="SUPFAM" id="SSF47384">
    <property type="entry name" value="Homodimeric domain of signal transducing histidine kinase"/>
    <property type="match status" value="1"/>
</dbReference>
<dbReference type="InterPro" id="IPR005467">
    <property type="entry name" value="His_kinase_dom"/>
</dbReference>
<evidence type="ECO:0000256" key="9">
    <source>
        <dbReference type="ARBA" id="ARBA00022840"/>
    </source>
</evidence>
<dbReference type="InterPro" id="IPR036061">
    <property type="entry name" value="CheW-like_dom_sf"/>
</dbReference>
<dbReference type="EMBL" id="BMES01000002">
    <property type="protein sequence ID" value="GGH23880.1"/>
    <property type="molecule type" value="Genomic_DNA"/>
</dbReference>
<gene>
    <name evidence="16" type="primary">cheA2</name>
    <name evidence="16" type="ORF">GCM10007036_29880</name>
</gene>
<dbReference type="PANTHER" id="PTHR43395:SF10">
    <property type="entry name" value="CHEMOTAXIS PROTEIN CHEA"/>
    <property type="match status" value="1"/>
</dbReference>
<dbReference type="InterPro" id="IPR051315">
    <property type="entry name" value="Bact_Chemotaxis_CheA"/>
</dbReference>
<dbReference type="PRINTS" id="PR00344">
    <property type="entry name" value="BCTRLSENSOR"/>
</dbReference>
<dbReference type="InterPro" id="IPR004358">
    <property type="entry name" value="Sig_transdc_His_kin-like_C"/>
</dbReference>
<keyword evidence="5 12" id="KW-0597">Phosphoprotein</keyword>
<evidence type="ECO:0000256" key="6">
    <source>
        <dbReference type="ARBA" id="ARBA00022679"/>
    </source>
</evidence>
<comment type="caution">
    <text evidence="16">The sequence shown here is derived from an EMBL/GenBank/DDBJ whole genome shotgun (WGS) entry which is preliminary data.</text>
</comment>
<dbReference type="CDD" id="cd00731">
    <property type="entry name" value="CheA_reg"/>
    <property type="match status" value="1"/>
</dbReference>
<keyword evidence="10" id="KW-0902">Two-component regulatory system</keyword>
<dbReference type="Pfam" id="PF02895">
    <property type="entry name" value="H-kinase_dim"/>
    <property type="match status" value="1"/>
</dbReference>
<dbReference type="Gene3D" id="3.30.565.10">
    <property type="entry name" value="Histidine kinase-like ATPase, C-terminal domain"/>
    <property type="match status" value="1"/>
</dbReference>
<dbReference type="SMART" id="SM01231">
    <property type="entry name" value="H-kinase_dim"/>
    <property type="match status" value="1"/>
</dbReference>
<evidence type="ECO:0000256" key="8">
    <source>
        <dbReference type="ARBA" id="ARBA00022777"/>
    </source>
</evidence>
<dbReference type="GO" id="GO:0000155">
    <property type="term" value="F:phosphorelay sensor kinase activity"/>
    <property type="evidence" value="ECO:0007669"/>
    <property type="project" value="InterPro"/>
</dbReference>
<dbReference type="InterPro" id="IPR002545">
    <property type="entry name" value="CheW-lke_dom"/>
</dbReference>
<dbReference type="Proteomes" id="UP000603912">
    <property type="component" value="Unassembled WGS sequence"/>
</dbReference>
<dbReference type="RefSeq" id="WP_188518525.1">
    <property type="nucleotide sequence ID" value="NZ_BMES01000002.1"/>
</dbReference>
<keyword evidence="8" id="KW-0418">Kinase</keyword>
<dbReference type="InterPro" id="IPR036890">
    <property type="entry name" value="HATPase_C_sf"/>
</dbReference>
<dbReference type="InterPro" id="IPR037006">
    <property type="entry name" value="CheA-like_homodim_sf"/>
</dbReference>
<dbReference type="Pfam" id="PF02518">
    <property type="entry name" value="HATPase_c"/>
    <property type="match status" value="1"/>
</dbReference>
<sequence>MHELDPVATFRQEAADLLEELEQTLLDLNANPAARDLIDAAFRAMHTIKGSGAMFGFTDVATFTHDFETAFDLLRKSGAQPSPRLIEVALAGTDHIRALIEDSAGTDPVFGDAILSDLRELLGQAAPDLHDAASATREPVSARPAVRYGLTLRFAPDVTVNGTNPLLLLDELRGLGDCVVEPLLDRLPPLGELDVAECHVGWRVDLTTDKPRSAIEDVFMFVLDDMELDIAEQSDASPLAPNIAPAPARAATPAERADAAEPVVAAVPEVASRADDRGSTVRVQAERLDRLMDRVGELVIAQARLSQLAHNRREPALQAVAEEIERLSAGLRDTAMGLRMMPIGTLFARFRRLVHDLSGELGKPLEFVTSGEETELDKTMIERLADPLVHVIRNAVDHGLETPDVRLAAGKGETGLIRLSARHIGAEVHVSVRDDGRGLDLARIRAKAEEQGLLTPGAPASESELVQLLFAPGFSTAREVSALSGRGVGMDVVKQTIEAMRGHIDVTSAPGQGSTFTMRLPLTLAIIEGLLVRVANGRYVIPLSAVEECIELDRRDDQRSAGRSFLNVRGALVPFLRLREAFGETDAPGEHQKVVVVAAGQSRVGLVVDQILGHHQTVIKSLSRLHADVGAFSGATIMGDGLPALILDVGQLVGGRARPVHGDREAA</sequence>
<keyword evidence="4" id="KW-0145">Chemotaxis</keyword>
<dbReference type="Gene3D" id="1.10.287.560">
    <property type="entry name" value="Histidine kinase CheA-like, homodimeric domain"/>
    <property type="match status" value="1"/>
</dbReference>
<dbReference type="SUPFAM" id="SSF55874">
    <property type="entry name" value="ATPase domain of HSP90 chaperone/DNA topoisomerase II/histidine kinase"/>
    <property type="match status" value="1"/>
</dbReference>
<dbReference type="InterPro" id="IPR036641">
    <property type="entry name" value="HPT_dom_sf"/>
</dbReference>
<evidence type="ECO:0000256" key="1">
    <source>
        <dbReference type="ARBA" id="ARBA00000085"/>
    </source>
</evidence>
<reference evidence="16" key="2">
    <citation type="submission" date="2020-09" db="EMBL/GenBank/DDBJ databases">
        <authorList>
            <person name="Sun Q."/>
            <person name="Zhou Y."/>
        </authorList>
    </citation>
    <scope>NUCLEOTIDE SEQUENCE</scope>
    <source>
        <strain evidence="16">CGMCC 1.12214</strain>
    </source>
</reference>
<feature type="domain" description="CheW-like" evidence="14">
    <location>
        <begin position="526"/>
        <end position="658"/>
    </location>
</feature>
<evidence type="ECO:0000313" key="16">
    <source>
        <dbReference type="EMBL" id="GGH23880.1"/>
    </source>
</evidence>
<keyword evidence="9" id="KW-0067">ATP-binding</keyword>
<protein>
    <recommendedName>
        <fullName evidence="3">Chemotaxis protein CheA</fullName>
        <ecNumber evidence="2">2.7.13.3</ecNumber>
    </recommendedName>
</protein>
<dbReference type="Gene3D" id="1.20.120.160">
    <property type="entry name" value="HPT domain"/>
    <property type="match status" value="1"/>
</dbReference>
<dbReference type="FunFam" id="3.30.565.10:FF:000016">
    <property type="entry name" value="Chemotaxis protein CheA, putative"/>
    <property type="match status" value="1"/>
</dbReference>
<dbReference type="PROSITE" id="PS50894">
    <property type="entry name" value="HPT"/>
    <property type="match status" value="1"/>
</dbReference>
<dbReference type="InterPro" id="IPR004105">
    <property type="entry name" value="CheA-like_dim"/>
</dbReference>
<evidence type="ECO:0000256" key="2">
    <source>
        <dbReference type="ARBA" id="ARBA00012438"/>
    </source>
</evidence>
<dbReference type="Pfam" id="PF01627">
    <property type="entry name" value="Hpt"/>
    <property type="match status" value="1"/>
</dbReference>
<proteinExistence type="predicted"/>
<keyword evidence="17" id="KW-1185">Reference proteome</keyword>
<evidence type="ECO:0000256" key="7">
    <source>
        <dbReference type="ARBA" id="ARBA00022741"/>
    </source>
</evidence>
<name>A0A917MI19_9HYPH</name>
<dbReference type="PANTHER" id="PTHR43395">
    <property type="entry name" value="SENSOR HISTIDINE KINASE CHEA"/>
    <property type="match status" value="1"/>
</dbReference>
<evidence type="ECO:0000256" key="11">
    <source>
        <dbReference type="ARBA" id="ARBA00035100"/>
    </source>
</evidence>
<accession>A0A917MI19</accession>
<dbReference type="GO" id="GO:0005524">
    <property type="term" value="F:ATP binding"/>
    <property type="evidence" value="ECO:0007669"/>
    <property type="project" value="UniProtKB-KW"/>
</dbReference>
<dbReference type="GO" id="GO:0005737">
    <property type="term" value="C:cytoplasm"/>
    <property type="evidence" value="ECO:0007669"/>
    <property type="project" value="InterPro"/>
</dbReference>
<dbReference type="InterPro" id="IPR008207">
    <property type="entry name" value="Sig_transdc_His_kin_Hpt_dom"/>
</dbReference>
<feature type="domain" description="HPt" evidence="15">
    <location>
        <begin position="1"/>
        <end position="103"/>
    </location>
</feature>
<dbReference type="SMART" id="SM00260">
    <property type="entry name" value="CheW"/>
    <property type="match status" value="1"/>
</dbReference>
<evidence type="ECO:0000256" key="12">
    <source>
        <dbReference type="PROSITE-ProRule" id="PRU00110"/>
    </source>
</evidence>